<dbReference type="GeneID" id="17305511"/>
<reference evidence="11" key="2">
    <citation type="submission" date="2012-11" db="EMBL/GenBank/DDBJ databases">
        <authorList>
            <person name="Kuo A."/>
            <person name="Curtis B.A."/>
            <person name="Tanifuji G."/>
            <person name="Burki F."/>
            <person name="Gruber A."/>
            <person name="Irimia M."/>
            <person name="Maruyama S."/>
            <person name="Arias M.C."/>
            <person name="Ball S.G."/>
            <person name="Gile G.H."/>
            <person name="Hirakawa Y."/>
            <person name="Hopkins J.F."/>
            <person name="Rensing S.A."/>
            <person name="Schmutz J."/>
            <person name="Symeonidi A."/>
            <person name="Elias M."/>
            <person name="Eveleigh R.J."/>
            <person name="Herman E.K."/>
            <person name="Klute M.J."/>
            <person name="Nakayama T."/>
            <person name="Obornik M."/>
            <person name="Reyes-Prieto A."/>
            <person name="Armbrust E.V."/>
            <person name="Aves S.J."/>
            <person name="Beiko R.G."/>
            <person name="Coutinho P."/>
            <person name="Dacks J.B."/>
            <person name="Durnford D.G."/>
            <person name="Fast N.M."/>
            <person name="Green B.R."/>
            <person name="Grisdale C."/>
            <person name="Hempe F."/>
            <person name="Henrissat B."/>
            <person name="Hoppner M.P."/>
            <person name="Ishida K.-I."/>
            <person name="Kim E."/>
            <person name="Koreny L."/>
            <person name="Kroth P.G."/>
            <person name="Liu Y."/>
            <person name="Malik S.-B."/>
            <person name="Maier U.G."/>
            <person name="McRose D."/>
            <person name="Mock T."/>
            <person name="Neilson J.A."/>
            <person name="Onodera N.T."/>
            <person name="Poole A.M."/>
            <person name="Pritham E.J."/>
            <person name="Richards T.A."/>
            <person name="Rocap G."/>
            <person name="Roy S.W."/>
            <person name="Sarai C."/>
            <person name="Schaack S."/>
            <person name="Shirato S."/>
            <person name="Slamovits C.H."/>
            <person name="Spencer D.F."/>
            <person name="Suzuki S."/>
            <person name="Worden A.Z."/>
            <person name="Zauner S."/>
            <person name="Barry K."/>
            <person name="Bell C."/>
            <person name="Bharti A.K."/>
            <person name="Crow J.A."/>
            <person name="Grimwood J."/>
            <person name="Kramer R."/>
            <person name="Lindquist E."/>
            <person name="Lucas S."/>
            <person name="Salamov A."/>
            <person name="McFadden G.I."/>
            <person name="Lane C.E."/>
            <person name="Keeling P.J."/>
            <person name="Gray M.W."/>
            <person name="Grigoriev I.V."/>
            <person name="Archibald J.M."/>
        </authorList>
    </citation>
    <scope>NUCLEOTIDE SEQUENCE</scope>
    <source>
        <strain evidence="11">CCMP2712</strain>
    </source>
</reference>
<keyword evidence="2 7" id="KW-0808">Transferase</keyword>
<evidence type="ECO:0000256" key="6">
    <source>
        <dbReference type="ARBA" id="ARBA00023315"/>
    </source>
</evidence>
<dbReference type="GO" id="GO:0006612">
    <property type="term" value="P:protein targeting to membrane"/>
    <property type="evidence" value="ECO:0007669"/>
    <property type="project" value="TreeGrafter"/>
</dbReference>
<dbReference type="PaxDb" id="55529-EKX48890"/>
<evidence type="ECO:0000256" key="3">
    <source>
        <dbReference type="ARBA" id="ARBA00022692"/>
    </source>
</evidence>
<organism evidence="9">
    <name type="scientific">Guillardia theta (strain CCMP2712)</name>
    <name type="common">Cryptophyte</name>
    <dbReference type="NCBI Taxonomy" id="905079"/>
    <lineage>
        <taxon>Eukaryota</taxon>
        <taxon>Cryptophyceae</taxon>
        <taxon>Pyrenomonadales</taxon>
        <taxon>Geminigeraceae</taxon>
        <taxon>Guillardia</taxon>
    </lineage>
</organism>
<evidence type="ECO:0000256" key="1">
    <source>
        <dbReference type="ARBA" id="ARBA00004141"/>
    </source>
</evidence>
<dbReference type="GO" id="GO:0019706">
    <property type="term" value="F:protein-cysteine S-palmitoyltransferase activity"/>
    <property type="evidence" value="ECO:0007669"/>
    <property type="project" value="UniProtKB-EC"/>
</dbReference>
<keyword evidence="11" id="KW-1185">Reference proteome</keyword>
<dbReference type="EMBL" id="JH992984">
    <property type="protein sequence ID" value="EKX48890.1"/>
    <property type="molecule type" value="Genomic_DNA"/>
</dbReference>
<dbReference type="eggNOG" id="KOG0509">
    <property type="taxonomic scope" value="Eukaryota"/>
</dbReference>
<dbReference type="HOGENOM" id="CLU_1763723_0_0_1"/>
<dbReference type="STRING" id="905079.L1JLB5"/>
<evidence type="ECO:0000256" key="2">
    <source>
        <dbReference type="ARBA" id="ARBA00022679"/>
    </source>
</evidence>
<evidence type="ECO:0000256" key="7">
    <source>
        <dbReference type="RuleBase" id="RU079119"/>
    </source>
</evidence>
<dbReference type="InterPro" id="IPR001594">
    <property type="entry name" value="Palmitoyltrfase_DHHC"/>
</dbReference>
<sequence>DRICSTCRIRKPLRSKHCKFCGRCVAKFDHHCPWIGNCVGWDRTNTCDFSFSRSYRNHPLFVLFLGSAFSAGRRGRACEVLDLWQASSSTFSASTASRSSLTFSTSTGPPCAGEPLPLFHPHPHPHRAQVLVLHLLLRSLVVSPCSLL</sequence>
<feature type="domain" description="Palmitoyltransferase DHHC" evidence="8">
    <location>
        <begin position="2"/>
        <end position="42"/>
    </location>
</feature>
<reference evidence="9 11" key="1">
    <citation type="journal article" date="2012" name="Nature">
        <title>Algal genomes reveal evolutionary mosaicism and the fate of nucleomorphs.</title>
        <authorList>
            <consortium name="DOE Joint Genome Institute"/>
            <person name="Curtis B.A."/>
            <person name="Tanifuji G."/>
            <person name="Burki F."/>
            <person name="Gruber A."/>
            <person name="Irimia M."/>
            <person name="Maruyama S."/>
            <person name="Arias M.C."/>
            <person name="Ball S.G."/>
            <person name="Gile G.H."/>
            <person name="Hirakawa Y."/>
            <person name="Hopkins J.F."/>
            <person name="Kuo A."/>
            <person name="Rensing S.A."/>
            <person name="Schmutz J."/>
            <person name="Symeonidi A."/>
            <person name="Elias M."/>
            <person name="Eveleigh R.J."/>
            <person name="Herman E.K."/>
            <person name="Klute M.J."/>
            <person name="Nakayama T."/>
            <person name="Obornik M."/>
            <person name="Reyes-Prieto A."/>
            <person name="Armbrust E.V."/>
            <person name="Aves S.J."/>
            <person name="Beiko R.G."/>
            <person name="Coutinho P."/>
            <person name="Dacks J.B."/>
            <person name="Durnford D.G."/>
            <person name="Fast N.M."/>
            <person name="Green B.R."/>
            <person name="Grisdale C.J."/>
            <person name="Hempel F."/>
            <person name="Henrissat B."/>
            <person name="Hoppner M.P."/>
            <person name="Ishida K."/>
            <person name="Kim E."/>
            <person name="Koreny L."/>
            <person name="Kroth P.G."/>
            <person name="Liu Y."/>
            <person name="Malik S.B."/>
            <person name="Maier U.G."/>
            <person name="McRose D."/>
            <person name="Mock T."/>
            <person name="Neilson J.A."/>
            <person name="Onodera N.T."/>
            <person name="Poole A.M."/>
            <person name="Pritham E.J."/>
            <person name="Richards T.A."/>
            <person name="Rocap G."/>
            <person name="Roy S.W."/>
            <person name="Sarai C."/>
            <person name="Schaack S."/>
            <person name="Shirato S."/>
            <person name="Slamovits C.H."/>
            <person name="Spencer D.F."/>
            <person name="Suzuki S."/>
            <person name="Worden A.Z."/>
            <person name="Zauner S."/>
            <person name="Barry K."/>
            <person name="Bell C."/>
            <person name="Bharti A.K."/>
            <person name="Crow J.A."/>
            <person name="Grimwood J."/>
            <person name="Kramer R."/>
            <person name="Lindquist E."/>
            <person name="Lucas S."/>
            <person name="Salamov A."/>
            <person name="McFadden G.I."/>
            <person name="Lane C.E."/>
            <person name="Keeling P.J."/>
            <person name="Gray M.W."/>
            <person name="Grigoriev I.V."/>
            <person name="Archibald J.M."/>
        </authorList>
    </citation>
    <scope>NUCLEOTIDE SEQUENCE</scope>
    <source>
        <strain evidence="9 11">CCMP2712</strain>
    </source>
</reference>
<keyword evidence="6 7" id="KW-0012">Acyltransferase</keyword>
<evidence type="ECO:0000313" key="11">
    <source>
        <dbReference type="Proteomes" id="UP000011087"/>
    </source>
</evidence>
<dbReference type="GO" id="GO:0005783">
    <property type="term" value="C:endoplasmic reticulum"/>
    <property type="evidence" value="ECO:0007669"/>
    <property type="project" value="TreeGrafter"/>
</dbReference>
<comment type="domain">
    <text evidence="7">The DHHC domain is required for palmitoyltransferase activity.</text>
</comment>
<keyword evidence="3" id="KW-0812">Transmembrane</keyword>
<feature type="non-terminal residue" evidence="9">
    <location>
        <position position="1"/>
    </location>
</feature>
<dbReference type="PROSITE" id="PS50216">
    <property type="entry name" value="DHHC"/>
    <property type="match status" value="1"/>
</dbReference>
<comment type="similarity">
    <text evidence="7">Belongs to the DHHC palmitoyltransferase family.</text>
</comment>
<dbReference type="Pfam" id="PF01529">
    <property type="entry name" value="DHHC"/>
    <property type="match status" value="1"/>
</dbReference>
<evidence type="ECO:0000313" key="9">
    <source>
        <dbReference type="EMBL" id="EKX48890.1"/>
    </source>
</evidence>
<dbReference type="GO" id="GO:0016020">
    <property type="term" value="C:membrane"/>
    <property type="evidence" value="ECO:0007669"/>
    <property type="project" value="UniProtKB-SubCell"/>
</dbReference>
<dbReference type="EnsemblProtists" id="EKX48890">
    <property type="protein sequence ID" value="EKX48890"/>
    <property type="gene ID" value="GUITHDRAFT_68523"/>
</dbReference>
<dbReference type="OrthoDB" id="9909019at2759"/>
<evidence type="ECO:0000256" key="4">
    <source>
        <dbReference type="ARBA" id="ARBA00022989"/>
    </source>
</evidence>
<keyword evidence="4" id="KW-1133">Transmembrane helix</keyword>
<dbReference type="Proteomes" id="UP000011087">
    <property type="component" value="Unassembled WGS sequence"/>
</dbReference>
<proteinExistence type="inferred from homology"/>
<dbReference type="AlphaFoldDB" id="L1JLB5"/>
<name>L1JLB5_GUITC</name>
<dbReference type="RefSeq" id="XP_005835870.1">
    <property type="nucleotide sequence ID" value="XM_005835813.1"/>
</dbReference>
<evidence type="ECO:0000313" key="10">
    <source>
        <dbReference type="EnsemblProtists" id="EKX48890"/>
    </source>
</evidence>
<comment type="catalytic activity">
    <reaction evidence="7">
        <text>L-cysteinyl-[protein] + hexadecanoyl-CoA = S-hexadecanoyl-L-cysteinyl-[protein] + CoA</text>
        <dbReference type="Rhea" id="RHEA:36683"/>
        <dbReference type="Rhea" id="RHEA-COMP:10131"/>
        <dbReference type="Rhea" id="RHEA-COMP:11032"/>
        <dbReference type="ChEBI" id="CHEBI:29950"/>
        <dbReference type="ChEBI" id="CHEBI:57287"/>
        <dbReference type="ChEBI" id="CHEBI:57379"/>
        <dbReference type="ChEBI" id="CHEBI:74151"/>
        <dbReference type="EC" id="2.3.1.225"/>
    </reaction>
</comment>
<accession>L1JLB5</accession>
<evidence type="ECO:0000256" key="5">
    <source>
        <dbReference type="ARBA" id="ARBA00023136"/>
    </source>
</evidence>
<reference evidence="10" key="3">
    <citation type="submission" date="2015-06" db="UniProtKB">
        <authorList>
            <consortium name="EnsemblProtists"/>
        </authorList>
    </citation>
    <scope>IDENTIFICATION</scope>
</reference>
<dbReference type="EC" id="2.3.1.225" evidence="7"/>
<dbReference type="KEGG" id="gtt:GUITHDRAFT_68523"/>
<dbReference type="PANTHER" id="PTHR22883">
    <property type="entry name" value="ZINC FINGER DHHC DOMAIN CONTAINING PROTEIN"/>
    <property type="match status" value="1"/>
</dbReference>
<dbReference type="GO" id="GO:0005794">
    <property type="term" value="C:Golgi apparatus"/>
    <property type="evidence" value="ECO:0007669"/>
    <property type="project" value="TreeGrafter"/>
</dbReference>
<comment type="subcellular location">
    <subcellularLocation>
        <location evidence="1">Membrane</location>
        <topology evidence="1">Multi-pass membrane protein</topology>
    </subcellularLocation>
</comment>
<evidence type="ECO:0000259" key="8">
    <source>
        <dbReference type="Pfam" id="PF01529"/>
    </source>
</evidence>
<protein>
    <recommendedName>
        <fullName evidence="7">Palmitoyltransferase</fullName>
        <ecNumber evidence="7">2.3.1.225</ecNumber>
    </recommendedName>
</protein>
<gene>
    <name evidence="9" type="ORF">GUITHDRAFT_68523</name>
</gene>
<dbReference type="InterPro" id="IPR039859">
    <property type="entry name" value="PFA4/ZDH16/20/ERF2-like"/>
</dbReference>
<keyword evidence="5" id="KW-0472">Membrane</keyword>